<proteinExistence type="predicted"/>
<dbReference type="AlphaFoldDB" id="A0A8H3FYB5"/>
<dbReference type="SUPFAM" id="SSF54695">
    <property type="entry name" value="POZ domain"/>
    <property type="match status" value="1"/>
</dbReference>
<name>A0A8H3FYB5_9LECA</name>
<accession>A0A8H3FYB5</accession>
<sequence length="195" mass="22673">MANGLVADVNAKSFAELLSGPLIDIYVGEDARHWALHRNLLCYHSDFFEKPCVTDSKAKNSKIELLNDDPRAFELLVKWLYQGRLDDVADMPSDKKWEYADTCQRLYILCDRMNLPQLKNHAIDQFRRGCFGAGLVPGPEEMKPIYESTPRSSPFRKVQEAFHIPLYHPRSHNLCFWGKRKDFAFRIDRKSETNH</sequence>
<dbReference type="Gene3D" id="3.30.710.10">
    <property type="entry name" value="Potassium Channel Kv1.1, Chain A"/>
    <property type="match status" value="1"/>
</dbReference>
<dbReference type="PROSITE" id="PS50097">
    <property type="entry name" value="BTB"/>
    <property type="match status" value="1"/>
</dbReference>
<feature type="domain" description="BTB" evidence="1">
    <location>
        <begin position="23"/>
        <end position="86"/>
    </location>
</feature>
<dbReference type="CDD" id="cd18186">
    <property type="entry name" value="BTB_POZ_ZBTB_KLHL-like"/>
    <property type="match status" value="1"/>
</dbReference>
<dbReference type="Pfam" id="PF00651">
    <property type="entry name" value="BTB"/>
    <property type="match status" value="1"/>
</dbReference>
<gene>
    <name evidence="2" type="ORF">HETSPECPRED_009263</name>
</gene>
<evidence type="ECO:0000313" key="3">
    <source>
        <dbReference type="Proteomes" id="UP000664521"/>
    </source>
</evidence>
<dbReference type="Proteomes" id="UP000664521">
    <property type="component" value="Unassembled WGS sequence"/>
</dbReference>
<evidence type="ECO:0000259" key="1">
    <source>
        <dbReference type="PROSITE" id="PS50097"/>
    </source>
</evidence>
<reference evidence="2" key="1">
    <citation type="submission" date="2021-03" db="EMBL/GenBank/DDBJ databases">
        <authorList>
            <person name="Tagirdzhanova G."/>
        </authorList>
    </citation>
    <scope>NUCLEOTIDE SEQUENCE</scope>
</reference>
<dbReference type="InterPro" id="IPR011333">
    <property type="entry name" value="SKP1/BTB/POZ_sf"/>
</dbReference>
<dbReference type="PANTHER" id="PTHR47843">
    <property type="entry name" value="BTB DOMAIN-CONTAINING PROTEIN-RELATED"/>
    <property type="match status" value="1"/>
</dbReference>
<dbReference type="InterPro" id="IPR000210">
    <property type="entry name" value="BTB/POZ_dom"/>
</dbReference>
<organism evidence="2 3">
    <name type="scientific">Heterodermia speciosa</name>
    <dbReference type="NCBI Taxonomy" id="116794"/>
    <lineage>
        <taxon>Eukaryota</taxon>
        <taxon>Fungi</taxon>
        <taxon>Dikarya</taxon>
        <taxon>Ascomycota</taxon>
        <taxon>Pezizomycotina</taxon>
        <taxon>Lecanoromycetes</taxon>
        <taxon>OSLEUM clade</taxon>
        <taxon>Lecanoromycetidae</taxon>
        <taxon>Caliciales</taxon>
        <taxon>Physciaceae</taxon>
        <taxon>Heterodermia</taxon>
    </lineage>
</organism>
<protein>
    <recommendedName>
        <fullName evidence="1">BTB domain-containing protein</fullName>
    </recommendedName>
</protein>
<keyword evidence="3" id="KW-1185">Reference proteome</keyword>
<dbReference type="EMBL" id="CAJPDS010000075">
    <property type="protein sequence ID" value="CAF9934511.1"/>
    <property type="molecule type" value="Genomic_DNA"/>
</dbReference>
<evidence type="ECO:0000313" key="2">
    <source>
        <dbReference type="EMBL" id="CAF9934511.1"/>
    </source>
</evidence>
<dbReference type="OrthoDB" id="194443at2759"/>
<comment type="caution">
    <text evidence="2">The sequence shown here is derived from an EMBL/GenBank/DDBJ whole genome shotgun (WGS) entry which is preliminary data.</text>
</comment>
<dbReference type="PANTHER" id="PTHR47843:SF2">
    <property type="entry name" value="BTB DOMAIN-CONTAINING PROTEIN"/>
    <property type="match status" value="1"/>
</dbReference>